<dbReference type="RefSeq" id="WP_173179772.1">
    <property type="nucleotide sequence ID" value="NZ_AP023189.1"/>
</dbReference>
<evidence type="ECO:0008006" key="6">
    <source>
        <dbReference type="Google" id="ProtNLM"/>
    </source>
</evidence>
<evidence type="ECO:0000256" key="1">
    <source>
        <dbReference type="SAM" id="SignalP"/>
    </source>
</evidence>
<evidence type="ECO:0000313" key="5">
    <source>
        <dbReference type="Proteomes" id="UP001054892"/>
    </source>
</evidence>
<gene>
    <name evidence="2" type="ORF">TUM18999_24510</name>
    <name evidence="3" type="ORF">TUM20286_21380</name>
</gene>
<dbReference type="Proteomes" id="UP000509383">
    <property type="component" value="Chromosome"/>
</dbReference>
<sequence>MTCTFLRAAILGLGALCSATAFARVEVEAVQHKSGPMLVAKVSEDIAPGDYDTLIKGVLGNPGTYVRKIVLLDSIGGSVPEAIRMGRLLRETGFDALVPSTGLCQGTCVYLLAAGRGKIVSGSVGLHRPYYAHGDSSRDEALYKGVRYNSAAYFKEMNIPPSLLEDMQRTDPRQMRVLSAAELARYRLSGK</sequence>
<name>A0A6J4E3R2_9PSED</name>
<proteinExistence type="predicted"/>
<dbReference type="InterPro" id="IPR029045">
    <property type="entry name" value="ClpP/crotonase-like_dom_sf"/>
</dbReference>
<keyword evidence="1" id="KW-0732">Signal</keyword>
<accession>A0A6J4E3R2</accession>
<reference evidence="2 4" key="1">
    <citation type="submission" date="2020-05" db="EMBL/GenBank/DDBJ databases">
        <title>Characterization of novel class B3 metallo-beta-lactamase from novel Pseudomonas species.</title>
        <authorList>
            <person name="Yamada K."/>
            <person name="Aoki K."/>
            <person name="Ishii Y."/>
        </authorList>
    </citation>
    <scope>NUCLEOTIDE SEQUENCE [LARGE SCALE GENOMIC DNA]</scope>
    <source>
        <strain evidence="2 4">TUM18999</strain>
        <strain evidence="3 5">TUM20286</strain>
    </source>
</reference>
<organism evidence="2 4">
    <name type="scientific">Pseudomonas tohonis</name>
    <dbReference type="NCBI Taxonomy" id="2725477"/>
    <lineage>
        <taxon>Bacteria</taxon>
        <taxon>Pseudomonadati</taxon>
        <taxon>Pseudomonadota</taxon>
        <taxon>Gammaproteobacteria</taxon>
        <taxon>Pseudomonadales</taxon>
        <taxon>Pseudomonadaceae</taxon>
        <taxon>Pseudomonas</taxon>
    </lineage>
</organism>
<feature type="signal peptide" evidence="1">
    <location>
        <begin position="1"/>
        <end position="23"/>
    </location>
</feature>
<dbReference type="Proteomes" id="UP001054892">
    <property type="component" value="Unassembled WGS sequence"/>
</dbReference>
<dbReference type="AlphaFoldDB" id="A0A6J4E3R2"/>
<evidence type="ECO:0000313" key="4">
    <source>
        <dbReference type="Proteomes" id="UP000509383"/>
    </source>
</evidence>
<evidence type="ECO:0000313" key="2">
    <source>
        <dbReference type="EMBL" id="BCG24260.1"/>
    </source>
</evidence>
<feature type="chain" id="PRO_5026786683" description="Periplasmic protein-like protein" evidence="1">
    <location>
        <begin position="24"/>
        <end position="191"/>
    </location>
</feature>
<dbReference type="EMBL" id="AP023189">
    <property type="protein sequence ID" value="BCG24260.1"/>
    <property type="molecule type" value="Genomic_DNA"/>
</dbReference>
<keyword evidence="5" id="KW-1185">Reference proteome</keyword>
<dbReference type="SUPFAM" id="SSF52096">
    <property type="entry name" value="ClpP/crotonase"/>
    <property type="match status" value="1"/>
</dbReference>
<evidence type="ECO:0000313" key="3">
    <source>
        <dbReference type="EMBL" id="GJN52386.1"/>
    </source>
</evidence>
<dbReference type="KEGG" id="ptw:TUM18999_24510"/>
<protein>
    <recommendedName>
        <fullName evidence="6">Periplasmic protein-like protein</fullName>
    </recommendedName>
</protein>
<dbReference type="EMBL" id="BQKM01000003">
    <property type="protein sequence ID" value="GJN52386.1"/>
    <property type="molecule type" value="Genomic_DNA"/>
</dbReference>